<protein>
    <submittedName>
        <fullName evidence="3">HisKA domain-containing protein</fullName>
    </submittedName>
</protein>
<reference evidence="1 2" key="2">
    <citation type="submission" date="2018-11" db="EMBL/GenBank/DDBJ databases">
        <authorList>
            <consortium name="Pathogen Informatics"/>
        </authorList>
    </citation>
    <scope>NUCLEOTIDE SEQUENCE [LARGE SCALE GENOMIC DNA]</scope>
</reference>
<name>A0A183H796_9BILA</name>
<reference evidence="3" key="1">
    <citation type="submission" date="2016-06" db="UniProtKB">
        <authorList>
            <consortium name="WormBaseParasite"/>
        </authorList>
    </citation>
    <scope>IDENTIFICATION</scope>
</reference>
<organism evidence="3">
    <name type="scientific">Onchocerca flexuosa</name>
    <dbReference type="NCBI Taxonomy" id="387005"/>
    <lineage>
        <taxon>Eukaryota</taxon>
        <taxon>Metazoa</taxon>
        <taxon>Ecdysozoa</taxon>
        <taxon>Nematoda</taxon>
        <taxon>Chromadorea</taxon>
        <taxon>Rhabditida</taxon>
        <taxon>Spirurina</taxon>
        <taxon>Spiruromorpha</taxon>
        <taxon>Filarioidea</taxon>
        <taxon>Onchocercidae</taxon>
        <taxon>Onchocerca</taxon>
    </lineage>
</organism>
<gene>
    <name evidence="1" type="ORF">OFLC_LOCUS3358</name>
</gene>
<sequence length="71" mass="8336">MEVAYRYIEQIETTVETMRRRCLAICFTSLTIYDGIISLGQKTMRATEKLREYAEPIVYEISDSVRLKKIP</sequence>
<dbReference type="Proteomes" id="UP000267606">
    <property type="component" value="Unassembled WGS sequence"/>
</dbReference>
<evidence type="ECO:0000313" key="2">
    <source>
        <dbReference type="Proteomes" id="UP000267606"/>
    </source>
</evidence>
<dbReference type="EMBL" id="UZAJ01002220">
    <property type="protein sequence ID" value="VDO36225.1"/>
    <property type="molecule type" value="Genomic_DNA"/>
</dbReference>
<dbReference type="WBParaSite" id="OFLC_0000335701-mRNA-1">
    <property type="protein sequence ID" value="OFLC_0000335701-mRNA-1"/>
    <property type="gene ID" value="OFLC_0000335701"/>
</dbReference>
<accession>A0A183H796</accession>
<evidence type="ECO:0000313" key="3">
    <source>
        <dbReference type="WBParaSite" id="OFLC_0000335701-mRNA-1"/>
    </source>
</evidence>
<proteinExistence type="predicted"/>
<keyword evidence="2" id="KW-1185">Reference proteome</keyword>
<dbReference type="AlphaFoldDB" id="A0A183H796"/>
<evidence type="ECO:0000313" key="1">
    <source>
        <dbReference type="EMBL" id="VDO36225.1"/>
    </source>
</evidence>